<dbReference type="InterPro" id="IPR022742">
    <property type="entry name" value="Hydrolase_4"/>
</dbReference>
<feature type="domain" description="Serine aminopeptidase S33" evidence="1">
    <location>
        <begin position="28"/>
        <end position="258"/>
    </location>
</feature>
<dbReference type="Proteomes" id="UP000214975">
    <property type="component" value="Chromosome"/>
</dbReference>
<name>A0A223HZ66_THETR</name>
<proteinExistence type="predicted"/>
<evidence type="ECO:0000259" key="1">
    <source>
        <dbReference type="Pfam" id="PF12146"/>
    </source>
</evidence>
<dbReference type="AlphaFoldDB" id="A0A223HZ66"/>
<dbReference type="EMBL" id="CP016893">
    <property type="protein sequence ID" value="AST57752.1"/>
    <property type="molecule type" value="Genomic_DNA"/>
</dbReference>
<evidence type="ECO:0000313" key="3">
    <source>
        <dbReference type="Proteomes" id="UP000214975"/>
    </source>
</evidence>
<dbReference type="SUPFAM" id="SSF53474">
    <property type="entry name" value="alpha/beta-Hydrolases"/>
    <property type="match status" value="1"/>
</dbReference>
<organism evidence="2 3">
    <name type="scientific">Thermoanaerobacterium thermosaccharolyticum</name>
    <name type="common">Clostridium thermosaccharolyticum</name>
    <dbReference type="NCBI Taxonomy" id="1517"/>
    <lineage>
        <taxon>Bacteria</taxon>
        <taxon>Bacillati</taxon>
        <taxon>Bacillota</taxon>
        <taxon>Clostridia</taxon>
        <taxon>Thermoanaerobacterales</taxon>
        <taxon>Thermoanaerobacteraceae</taxon>
        <taxon>Thermoanaerobacterium</taxon>
    </lineage>
</organism>
<evidence type="ECO:0000313" key="2">
    <source>
        <dbReference type="EMBL" id="AST57752.1"/>
    </source>
</evidence>
<protein>
    <submittedName>
        <fullName evidence="2">Lipase</fullName>
    </submittedName>
</protein>
<dbReference type="InterPro" id="IPR051044">
    <property type="entry name" value="MAG_DAG_Lipase"/>
</dbReference>
<sequence>MDDFMECEGTVKSFDSVKLFFKKDLPKAPKAIIIMVHGICEHLGRYNYVTKKFVEHGYGVYRFDNRGHGKSEGERGYVEDFKHFLYDADVIVNIAKNENPNVPVFMLGHSMGGFITAGYGVMYPGKLNGQILSGAAVIELPQSLELKKIDYNVQPHFKVPNLLGNVICSDPNVVKEYENDPMVLKETDAKLLGEIFVEGVEWLDVNIKKYEYPCLILHGGDDKIVTNEASKFMYKNISSKDKEIKIYEGFYHEILNETGKDGVIEDICSWIDKRI</sequence>
<dbReference type="RefSeq" id="WP_094397388.1">
    <property type="nucleotide sequence ID" value="NZ_CP016893.1"/>
</dbReference>
<dbReference type="InterPro" id="IPR029058">
    <property type="entry name" value="AB_hydrolase_fold"/>
</dbReference>
<dbReference type="Gene3D" id="3.40.50.1820">
    <property type="entry name" value="alpha/beta hydrolase"/>
    <property type="match status" value="1"/>
</dbReference>
<reference evidence="2 3" key="1">
    <citation type="submission" date="2016-08" db="EMBL/GenBank/DDBJ databases">
        <title>A novel genetic cassette of butanologenic Thermoanaerobacterium thermosaccharolyticum that directly convert cellulose to butanol.</title>
        <authorList>
            <person name="Li T."/>
            <person name="He J."/>
        </authorList>
    </citation>
    <scope>NUCLEOTIDE SEQUENCE [LARGE SCALE GENOMIC DNA]</scope>
    <source>
        <strain evidence="2 3">TG57</strain>
    </source>
</reference>
<dbReference type="InterPro" id="IPR000073">
    <property type="entry name" value="AB_hydrolase_1"/>
</dbReference>
<dbReference type="PANTHER" id="PTHR11614">
    <property type="entry name" value="PHOSPHOLIPASE-RELATED"/>
    <property type="match status" value="1"/>
</dbReference>
<gene>
    <name evidence="2" type="ORF">Thert_01758</name>
</gene>
<dbReference type="Pfam" id="PF12146">
    <property type="entry name" value="Hydrolase_4"/>
    <property type="match status" value="1"/>
</dbReference>
<dbReference type="PRINTS" id="PR00111">
    <property type="entry name" value="ABHYDROLASE"/>
</dbReference>
<accession>A0A223HZ66</accession>